<keyword evidence="3" id="KW-1185">Reference proteome</keyword>
<name>A0A9R1VTU7_LACSA</name>
<reference evidence="2 3" key="1">
    <citation type="journal article" date="2017" name="Nat. Commun.">
        <title>Genome assembly with in vitro proximity ligation data and whole-genome triplication in lettuce.</title>
        <authorList>
            <person name="Reyes-Chin-Wo S."/>
            <person name="Wang Z."/>
            <person name="Yang X."/>
            <person name="Kozik A."/>
            <person name="Arikit S."/>
            <person name="Song C."/>
            <person name="Xia L."/>
            <person name="Froenicke L."/>
            <person name="Lavelle D.O."/>
            <person name="Truco M.J."/>
            <person name="Xia R."/>
            <person name="Zhu S."/>
            <person name="Xu C."/>
            <person name="Xu H."/>
            <person name="Xu X."/>
            <person name="Cox K."/>
            <person name="Korf I."/>
            <person name="Meyers B.C."/>
            <person name="Michelmore R.W."/>
        </authorList>
    </citation>
    <scope>NUCLEOTIDE SEQUENCE [LARGE SCALE GENOMIC DNA]</scope>
    <source>
        <strain evidence="3">cv. Salinas</strain>
        <tissue evidence="2">Seedlings</tissue>
    </source>
</reference>
<organism evidence="2 3">
    <name type="scientific">Lactuca sativa</name>
    <name type="common">Garden lettuce</name>
    <dbReference type="NCBI Taxonomy" id="4236"/>
    <lineage>
        <taxon>Eukaryota</taxon>
        <taxon>Viridiplantae</taxon>
        <taxon>Streptophyta</taxon>
        <taxon>Embryophyta</taxon>
        <taxon>Tracheophyta</taxon>
        <taxon>Spermatophyta</taxon>
        <taxon>Magnoliopsida</taxon>
        <taxon>eudicotyledons</taxon>
        <taxon>Gunneridae</taxon>
        <taxon>Pentapetalae</taxon>
        <taxon>asterids</taxon>
        <taxon>campanulids</taxon>
        <taxon>Asterales</taxon>
        <taxon>Asteraceae</taxon>
        <taxon>Cichorioideae</taxon>
        <taxon>Cichorieae</taxon>
        <taxon>Lactucinae</taxon>
        <taxon>Lactuca</taxon>
    </lineage>
</organism>
<protein>
    <submittedName>
        <fullName evidence="2">Uncharacterized protein</fullName>
    </submittedName>
</protein>
<comment type="caution">
    <text evidence="2">The sequence shown here is derived from an EMBL/GenBank/DDBJ whole genome shotgun (WGS) entry which is preliminary data.</text>
</comment>
<dbReference type="Proteomes" id="UP000235145">
    <property type="component" value="Unassembled WGS sequence"/>
</dbReference>
<evidence type="ECO:0000313" key="2">
    <source>
        <dbReference type="EMBL" id="KAJ0210506.1"/>
    </source>
</evidence>
<sequence>MPRTSQCPLNIQAFHLSLRIRSFLTSRAEVPLWYRVPLRSNSRLNSSNLHNNRRQLTDLDAVAVFESGRNVRQKHLPVQNCTIGRIEISDFPFARFIIEFDGNVFGGDAGVFDSDVTIFAYECQRFLLPFIRQLQSQTPVNSQPPSFSIKPAKKHPLLS</sequence>
<accession>A0A9R1VTU7</accession>
<gene>
    <name evidence="2" type="ORF">LSAT_V11C400212910</name>
</gene>
<dbReference type="EMBL" id="NBSK02000004">
    <property type="protein sequence ID" value="KAJ0210506.1"/>
    <property type="molecule type" value="Genomic_DNA"/>
</dbReference>
<feature type="region of interest" description="Disordered" evidence="1">
    <location>
        <begin position="138"/>
        <end position="159"/>
    </location>
</feature>
<dbReference type="AlphaFoldDB" id="A0A9R1VTU7"/>
<proteinExistence type="predicted"/>
<evidence type="ECO:0000313" key="3">
    <source>
        <dbReference type="Proteomes" id="UP000235145"/>
    </source>
</evidence>
<evidence type="ECO:0000256" key="1">
    <source>
        <dbReference type="SAM" id="MobiDB-lite"/>
    </source>
</evidence>